<accession>A0A840S4C3</accession>
<evidence type="ECO:0000313" key="3">
    <source>
        <dbReference type="Proteomes" id="UP000554837"/>
    </source>
</evidence>
<dbReference type="AlphaFoldDB" id="A0A840S4C3"/>
<evidence type="ECO:0000259" key="1">
    <source>
        <dbReference type="Pfam" id="PF14534"/>
    </source>
</evidence>
<evidence type="ECO:0000313" key="2">
    <source>
        <dbReference type="EMBL" id="MBB5203491.1"/>
    </source>
</evidence>
<name>A0A840S4C3_9BURK</name>
<dbReference type="SUPFAM" id="SSF54427">
    <property type="entry name" value="NTF2-like"/>
    <property type="match status" value="1"/>
</dbReference>
<protein>
    <recommendedName>
        <fullName evidence="1">DUF4440 domain-containing protein</fullName>
    </recommendedName>
</protein>
<dbReference type="Pfam" id="PF14534">
    <property type="entry name" value="DUF4440"/>
    <property type="match status" value="1"/>
</dbReference>
<dbReference type="RefSeq" id="WP_138857458.1">
    <property type="nucleotide sequence ID" value="NZ_CP040709.1"/>
</dbReference>
<feature type="domain" description="DUF4440" evidence="1">
    <location>
        <begin position="17"/>
        <end position="94"/>
    </location>
</feature>
<dbReference type="Gene3D" id="3.10.450.50">
    <property type="match status" value="1"/>
</dbReference>
<sequence>MITTLLALEDRLAQGQDFDRLLHPEFFEFGRSGRRWTRTEVLAELSGHGDQPSRTAVSAYQLAPDCWHLSWRSEGTRAAWRSSIWVQTAAGWQMRFHQATPIP</sequence>
<organism evidence="2 3">
    <name type="scientific">Inhella inkyongensis</name>
    <dbReference type="NCBI Taxonomy" id="392593"/>
    <lineage>
        <taxon>Bacteria</taxon>
        <taxon>Pseudomonadati</taxon>
        <taxon>Pseudomonadota</taxon>
        <taxon>Betaproteobacteria</taxon>
        <taxon>Burkholderiales</taxon>
        <taxon>Sphaerotilaceae</taxon>
        <taxon>Inhella</taxon>
    </lineage>
</organism>
<dbReference type="InterPro" id="IPR032710">
    <property type="entry name" value="NTF2-like_dom_sf"/>
</dbReference>
<dbReference type="OrthoDB" id="121974at2"/>
<keyword evidence="3" id="KW-1185">Reference proteome</keyword>
<dbReference type="InterPro" id="IPR027843">
    <property type="entry name" value="DUF4440"/>
</dbReference>
<reference evidence="2 3" key="1">
    <citation type="submission" date="2020-08" db="EMBL/GenBank/DDBJ databases">
        <title>Genomic Encyclopedia of Type Strains, Phase IV (KMG-IV): sequencing the most valuable type-strain genomes for metagenomic binning, comparative biology and taxonomic classification.</title>
        <authorList>
            <person name="Goeker M."/>
        </authorList>
    </citation>
    <scope>NUCLEOTIDE SEQUENCE [LARGE SCALE GENOMIC DNA]</scope>
    <source>
        <strain evidence="2 3">DSM 23958</strain>
    </source>
</reference>
<gene>
    <name evidence="2" type="ORF">HNQ51_000784</name>
</gene>
<proteinExistence type="predicted"/>
<comment type="caution">
    <text evidence="2">The sequence shown here is derived from an EMBL/GenBank/DDBJ whole genome shotgun (WGS) entry which is preliminary data.</text>
</comment>
<dbReference type="Proteomes" id="UP000554837">
    <property type="component" value="Unassembled WGS sequence"/>
</dbReference>
<dbReference type="EMBL" id="JACHHO010000001">
    <property type="protein sequence ID" value="MBB5203491.1"/>
    <property type="molecule type" value="Genomic_DNA"/>
</dbReference>